<dbReference type="InterPro" id="IPR015354">
    <property type="entry name" value="DNA_partition_ParG"/>
</dbReference>
<dbReference type="RefSeq" id="WP_245911001.1">
    <property type="nucleotide sequence ID" value="NZ_FXYH01000019.1"/>
</dbReference>
<evidence type="ECO:0000256" key="1">
    <source>
        <dbReference type="SAM" id="MobiDB-lite"/>
    </source>
</evidence>
<dbReference type="InterPro" id="IPR013321">
    <property type="entry name" value="Arc_rbn_hlx_hlx"/>
</dbReference>
<feature type="region of interest" description="Disordered" evidence="1">
    <location>
        <begin position="45"/>
        <end position="78"/>
    </location>
</feature>
<name>A0A238L1L8_9RHOB</name>
<feature type="compositionally biased region" description="Polar residues" evidence="1">
    <location>
        <begin position="57"/>
        <end position="75"/>
    </location>
</feature>
<dbReference type="Pfam" id="PF09274">
    <property type="entry name" value="ParG"/>
    <property type="match status" value="1"/>
</dbReference>
<dbReference type="AlphaFoldDB" id="A0A238L1L8"/>
<reference evidence="2 3" key="1">
    <citation type="submission" date="2017-05" db="EMBL/GenBank/DDBJ databases">
        <authorList>
            <person name="Song R."/>
            <person name="Chenine A.L."/>
            <person name="Ruprecht R.M."/>
        </authorList>
    </citation>
    <scope>NUCLEOTIDE SEQUENCE [LARGE SCALE GENOMIC DNA]</scope>
    <source>
        <strain evidence="2 3">CECT 8663</strain>
    </source>
</reference>
<evidence type="ECO:0008006" key="4">
    <source>
        <dbReference type="Google" id="ProtNLM"/>
    </source>
</evidence>
<proteinExistence type="predicted"/>
<protein>
    <recommendedName>
        <fullName evidence="4">ParG</fullName>
    </recommendedName>
</protein>
<dbReference type="InterPro" id="IPR010985">
    <property type="entry name" value="Ribbon_hlx_hlx"/>
</dbReference>
<keyword evidence="3" id="KW-1185">Reference proteome</keyword>
<sequence length="123" mass="13957">MGSLMNDPQMWVCTFIRLHGNWCDKQRMSWRKPYAGWATKLTAMNAEKAPKSGKTRLMNTNGNNFSTSPEASSSGPMKRVSIDVPESLHTRFKVVCARTKSKMASEIIAFIEKRVSELEDEKQ</sequence>
<dbReference type="Proteomes" id="UP000220836">
    <property type="component" value="Unassembled WGS sequence"/>
</dbReference>
<dbReference type="SUPFAM" id="SSF47598">
    <property type="entry name" value="Ribbon-helix-helix"/>
    <property type="match status" value="1"/>
</dbReference>
<dbReference type="GO" id="GO:0006355">
    <property type="term" value="P:regulation of DNA-templated transcription"/>
    <property type="evidence" value="ECO:0007669"/>
    <property type="project" value="InterPro"/>
</dbReference>
<organism evidence="2 3">
    <name type="scientific">Pelagimonas varians</name>
    <dbReference type="NCBI Taxonomy" id="696760"/>
    <lineage>
        <taxon>Bacteria</taxon>
        <taxon>Pseudomonadati</taxon>
        <taxon>Pseudomonadota</taxon>
        <taxon>Alphaproteobacteria</taxon>
        <taxon>Rhodobacterales</taxon>
        <taxon>Roseobacteraceae</taxon>
        <taxon>Pelagimonas</taxon>
    </lineage>
</organism>
<gene>
    <name evidence="2" type="ORF">PEV8663_04053</name>
</gene>
<evidence type="ECO:0000313" key="2">
    <source>
        <dbReference type="EMBL" id="SMX48985.1"/>
    </source>
</evidence>
<dbReference type="Gene3D" id="1.10.1220.10">
    <property type="entry name" value="Met repressor-like"/>
    <property type="match status" value="1"/>
</dbReference>
<accession>A0A238L1L8</accession>
<evidence type="ECO:0000313" key="3">
    <source>
        <dbReference type="Proteomes" id="UP000220836"/>
    </source>
</evidence>
<dbReference type="EMBL" id="FXYH01000019">
    <property type="protein sequence ID" value="SMX48985.1"/>
    <property type="molecule type" value="Genomic_DNA"/>
</dbReference>